<dbReference type="OrthoDB" id="5910092at2759"/>
<name>A0A8T0A3L7_9BILA</name>
<reference evidence="1" key="1">
    <citation type="journal article" date="2020" name="Ecol. Evol.">
        <title>Genome structure and content of the rice root-knot nematode (Meloidogyne graminicola).</title>
        <authorList>
            <person name="Phan N.T."/>
            <person name="Danchin E.G.J."/>
            <person name="Klopp C."/>
            <person name="Perfus-Barbeoch L."/>
            <person name="Kozlowski D.K."/>
            <person name="Koutsovoulos G.D."/>
            <person name="Lopez-Roques C."/>
            <person name="Bouchez O."/>
            <person name="Zahm M."/>
            <person name="Besnard G."/>
            <person name="Bellafiore S."/>
        </authorList>
    </citation>
    <scope>NUCLEOTIDE SEQUENCE</scope>
    <source>
        <strain evidence="1">VN-18</strain>
    </source>
</reference>
<evidence type="ECO:0000313" key="1">
    <source>
        <dbReference type="EMBL" id="KAF7640447.1"/>
    </source>
</evidence>
<dbReference type="AlphaFoldDB" id="A0A8T0A3L7"/>
<accession>A0A8T0A3L7</accession>
<dbReference type="Proteomes" id="UP000605970">
    <property type="component" value="Unassembled WGS sequence"/>
</dbReference>
<protein>
    <submittedName>
        <fullName evidence="1">Uncharacterized protein</fullName>
    </submittedName>
</protein>
<comment type="caution">
    <text evidence="1">The sequence shown here is derived from an EMBL/GenBank/DDBJ whole genome shotgun (WGS) entry which is preliminary data.</text>
</comment>
<dbReference type="EMBL" id="JABEBT010000001">
    <property type="protein sequence ID" value="KAF7640447.1"/>
    <property type="molecule type" value="Genomic_DNA"/>
</dbReference>
<proteinExistence type="predicted"/>
<organism evidence="1 2">
    <name type="scientific">Meloidogyne graminicola</name>
    <dbReference type="NCBI Taxonomy" id="189291"/>
    <lineage>
        <taxon>Eukaryota</taxon>
        <taxon>Metazoa</taxon>
        <taxon>Ecdysozoa</taxon>
        <taxon>Nematoda</taxon>
        <taxon>Chromadorea</taxon>
        <taxon>Rhabditida</taxon>
        <taxon>Tylenchina</taxon>
        <taxon>Tylenchomorpha</taxon>
        <taxon>Tylenchoidea</taxon>
        <taxon>Meloidogynidae</taxon>
        <taxon>Meloidogyninae</taxon>
        <taxon>Meloidogyne</taxon>
    </lineage>
</organism>
<keyword evidence="2" id="KW-1185">Reference proteome</keyword>
<gene>
    <name evidence="1" type="ORF">Mgra_00000266</name>
</gene>
<sequence>MTPVRLCRFGRPIANRFKYLIDRRILNFPQRTTSSWVSPLVVKKAREARGLITRADYEEYGIYENLSVYNQQVYSLMRLEDIQFSVENNNDVSTVYENAGASFAISIDSTESDFNLMALGDLDIDEAVEEAQRRRPKRRQQRRRQSRNNYIRHSAFFGVDVPDTDESLSGGRYRRYAPYDELGCFHGVEVPSTDESFISYDDDYYRYKEDKKESIVNEYKFSQKYSFRQAEHPKNGAVRLVPKVVSCTSFSSPTTLWSTSSLLSSPSTLWISRSGSDSWADESVFTETTVSSSSSSNEADISSFSDGDSSFTSCSSEDYSSCSASGTYLEETSSEFVPANKFDYSLTDKSIQVISSKPENIQLNVERMEHRIADLRCKPAQYLSYCSSIPSTSQVSHDCSAVMQTVDVLLPEYNLFKEQQELRNCAVDACNMDTFLQLIESSFPAVRPECLLDKIFFDYRQLVCQKLWEEEQQEQDEMNKTIDSETGKWYKFS</sequence>
<evidence type="ECO:0000313" key="2">
    <source>
        <dbReference type="Proteomes" id="UP000605970"/>
    </source>
</evidence>